<dbReference type="OrthoDB" id="10341978at2759"/>
<evidence type="ECO:0000256" key="1">
    <source>
        <dbReference type="SAM" id="SignalP"/>
    </source>
</evidence>
<evidence type="ECO:0000313" key="3">
    <source>
        <dbReference type="Proteomes" id="UP000614601"/>
    </source>
</evidence>
<dbReference type="Proteomes" id="UP000783686">
    <property type="component" value="Unassembled WGS sequence"/>
</dbReference>
<name>A0A811L5F2_9BILA</name>
<gene>
    <name evidence="2" type="ORF">BOKJ2_LOCUS9894</name>
</gene>
<dbReference type="EMBL" id="CAJFDH010000005">
    <property type="protein sequence ID" value="CAD5222939.1"/>
    <property type="molecule type" value="Genomic_DNA"/>
</dbReference>
<dbReference type="PANTHER" id="PTHR34721:SF3">
    <property type="entry name" value="ACTIVIN_RECP DOMAIN-CONTAINING PROTEIN-RELATED"/>
    <property type="match status" value="1"/>
</dbReference>
<reference evidence="2" key="1">
    <citation type="submission" date="2020-09" db="EMBL/GenBank/DDBJ databases">
        <authorList>
            <person name="Kikuchi T."/>
        </authorList>
    </citation>
    <scope>NUCLEOTIDE SEQUENCE</scope>
    <source>
        <strain evidence="2">SH1</strain>
    </source>
</reference>
<evidence type="ECO:0000313" key="2">
    <source>
        <dbReference type="EMBL" id="CAD5222939.1"/>
    </source>
</evidence>
<keyword evidence="3" id="KW-1185">Reference proteome</keyword>
<protein>
    <recommendedName>
        <fullName evidence="4">UPAR/Ly6 domain-containing protein</fullName>
    </recommendedName>
</protein>
<feature type="signal peptide" evidence="1">
    <location>
        <begin position="1"/>
        <end position="19"/>
    </location>
</feature>
<accession>A0A811L5F2</accession>
<comment type="caution">
    <text evidence="2">The sequence shown here is derived from an EMBL/GenBank/DDBJ whole genome shotgun (WGS) entry which is preliminary data.</text>
</comment>
<proteinExistence type="predicted"/>
<evidence type="ECO:0008006" key="4">
    <source>
        <dbReference type="Google" id="ProtNLM"/>
    </source>
</evidence>
<dbReference type="AlphaFoldDB" id="A0A811L5F2"/>
<sequence length="130" mass="13893">MALPLQLVVLVALVPVIMAIQCYNGNQGVYVSNPKSLPTVDCGAAINTCAKTVDLTAQMAYRTCGSSYTCTYVNGTSSPRGFCYNVSTAQTQCCCYGNLCNAATRTSFNVLYIILPLLAVLAFQTQKLVL</sequence>
<organism evidence="2 3">
    <name type="scientific">Bursaphelenchus okinawaensis</name>
    <dbReference type="NCBI Taxonomy" id="465554"/>
    <lineage>
        <taxon>Eukaryota</taxon>
        <taxon>Metazoa</taxon>
        <taxon>Ecdysozoa</taxon>
        <taxon>Nematoda</taxon>
        <taxon>Chromadorea</taxon>
        <taxon>Rhabditida</taxon>
        <taxon>Tylenchina</taxon>
        <taxon>Tylenchomorpha</taxon>
        <taxon>Aphelenchoidea</taxon>
        <taxon>Aphelenchoididae</taxon>
        <taxon>Bursaphelenchus</taxon>
    </lineage>
</organism>
<feature type="chain" id="PRO_5036408459" description="UPAR/Ly6 domain-containing protein" evidence="1">
    <location>
        <begin position="20"/>
        <end position="130"/>
    </location>
</feature>
<dbReference type="Proteomes" id="UP000614601">
    <property type="component" value="Unassembled WGS sequence"/>
</dbReference>
<keyword evidence="1" id="KW-0732">Signal</keyword>
<dbReference type="PANTHER" id="PTHR34721">
    <property type="entry name" value="PROTEIN CBG09734"/>
    <property type="match status" value="1"/>
</dbReference>
<dbReference type="EMBL" id="CAJFCW020000005">
    <property type="protein sequence ID" value="CAG9117036.1"/>
    <property type="molecule type" value="Genomic_DNA"/>
</dbReference>